<reference evidence="7" key="1">
    <citation type="submission" date="2020-07" db="EMBL/GenBank/DDBJ databases">
        <title>The High-quality genome of the commercially important snow crab, Chionoecetes opilio.</title>
        <authorList>
            <person name="Jeong J.-H."/>
            <person name="Ryu S."/>
        </authorList>
    </citation>
    <scope>NUCLEOTIDE SEQUENCE</scope>
    <source>
        <strain evidence="7">MADBK_172401_WGS</strain>
        <tissue evidence="7">Digestive gland</tissue>
    </source>
</reference>
<accession>A0A8J4XYK4</accession>
<dbReference type="Pfam" id="PF13855">
    <property type="entry name" value="LRR_8"/>
    <property type="match status" value="2"/>
</dbReference>
<feature type="domain" description="LRRCT" evidence="6">
    <location>
        <begin position="550"/>
        <end position="612"/>
    </location>
</feature>
<keyword evidence="8" id="KW-1185">Reference proteome</keyword>
<evidence type="ECO:0000256" key="2">
    <source>
        <dbReference type="ARBA" id="ARBA00022729"/>
    </source>
</evidence>
<evidence type="ECO:0000256" key="3">
    <source>
        <dbReference type="ARBA" id="ARBA00022737"/>
    </source>
</evidence>
<proteinExistence type="predicted"/>
<dbReference type="FunFam" id="3.80.10.10:FF:001164">
    <property type="entry name" value="GH01279p"/>
    <property type="match status" value="1"/>
</dbReference>
<dbReference type="SUPFAM" id="SSF52058">
    <property type="entry name" value="L domain-like"/>
    <property type="match status" value="3"/>
</dbReference>
<dbReference type="Gene3D" id="3.80.10.10">
    <property type="entry name" value="Ribonuclease Inhibitor"/>
    <property type="match status" value="4"/>
</dbReference>
<dbReference type="PANTHER" id="PTHR24373:SF275">
    <property type="entry name" value="TIR DOMAIN-CONTAINING PROTEIN"/>
    <property type="match status" value="1"/>
</dbReference>
<keyword evidence="4" id="KW-0472">Membrane</keyword>
<dbReference type="SMART" id="SM00082">
    <property type="entry name" value="LRRCT"/>
    <property type="match status" value="2"/>
</dbReference>
<evidence type="ECO:0000256" key="5">
    <source>
        <dbReference type="SAM" id="SignalP"/>
    </source>
</evidence>
<keyword evidence="1" id="KW-0433">Leucine-rich repeat</keyword>
<dbReference type="Proteomes" id="UP000770661">
    <property type="component" value="Unassembled WGS sequence"/>
</dbReference>
<dbReference type="InterPro" id="IPR032675">
    <property type="entry name" value="LRR_dom_sf"/>
</dbReference>
<dbReference type="InterPro" id="IPR001611">
    <property type="entry name" value="Leu-rich_rpt"/>
</dbReference>
<dbReference type="Pfam" id="PF13306">
    <property type="entry name" value="LRR_5"/>
    <property type="match status" value="1"/>
</dbReference>
<dbReference type="SMART" id="SM00369">
    <property type="entry name" value="LRR_TYP"/>
    <property type="match status" value="13"/>
</dbReference>
<evidence type="ECO:0000313" key="8">
    <source>
        <dbReference type="Proteomes" id="UP000770661"/>
    </source>
</evidence>
<dbReference type="PANTHER" id="PTHR24373">
    <property type="entry name" value="SLIT RELATED LEUCINE-RICH REPEAT NEURONAL PROTEIN"/>
    <property type="match status" value="1"/>
</dbReference>
<dbReference type="AlphaFoldDB" id="A0A8J4XYK4"/>
<evidence type="ECO:0000313" key="7">
    <source>
        <dbReference type="EMBL" id="KAG0716127.1"/>
    </source>
</evidence>
<organism evidence="7 8">
    <name type="scientific">Chionoecetes opilio</name>
    <name type="common">Atlantic snow crab</name>
    <name type="synonym">Cancer opilio</name>
    <dbReference type="NCBI Taxonomy" id="41210"/>
    <lineage>
        <taxon>Eukaryota</taxon>
        <taxon>Metazoa</taxon>
        <taxon>Ecdysozoa</taxon>
        <taxon>Arthropoda</taxon>
        <taxon>Crustacea</taxon>
        <taxon>Multicrustacea</taxon>
        <taxon>Malacostraca</taxon>
        <taxon>Eumalacostraca</taxon>
        <taxon>Eucarida</taxon>
        <taxon>Decapoda</taxon>
        <taxon>Pleocyemata</taxon>
        <taxon>Brachyura</taxon>
        <taxon>Eubrachyura</taxon>
        <taxon>Majoidea</taxon>
        <taxon>Majidae</taxon>
        <taxon>Chionoecetes</taxon>
    </lineage>
</organism>
<protein>
    <submittedName>
        <fullName evidence="7">Protein toll</fullName>
    </submittedName>
</protein>
<keyword evidence="2 5" id="KW-0732">Signal</keyword>
<dbReference type="InterPro" id="IPR050328">
    <property type="entry name" value="Dev_Immune_Receptor"/>
</dbReference>
<dbReference type="PROSITE" id="PS51450">
    <property type="entry name" value="LRR"/>
    <property type="match status" value="4"/>
</dbReference>
<keyword evidence="3" id="KW-0677">Repeat</keyword>
<feature type="domain" description="LRRCT" evidence="6">
    <location>
        <begin position="735"/>
        <end position="782"/>
    </location>
</feature>
<gene>
    <name evidence="7" type="primary">Tl_1</name>
    <name evidence="7" type="ORF">GWK47_010330</name>
</gene>
<evidence type="ECO:0000259" key="6">
    <source>
        <dbReference type="SMART" id="SM00082"/>
    </source>
</evidence>
<evidence type="ECO:0000256" key="1">
    <source>
        <dbReference type="ARBA" id="ARBA00022614"/>
    </source>
</evidence>
<feature type="transmembrane region" description="Helical" evidence="4">
    <location>
        <begin position="788"/>
        <end position="806"/>
    </location>
</feature>
<sequence length="807" mass="91936">MAAHPLPAAALGLVILFALATTTQSNPCLNCSKDFKTLSCSLSTPEEERYTLKITDHKDVKDGALSYQCHYTTQQVHFTFHKGCNFSSVQSVTFKRCPLFNVSFSEIFTQLGIFPENVLQLIFENSGTRKDLKLETWHLSGLTNLEILQLNNNQFTSLPPDILKATPNLEHFLFSRNSMPSLPETIFANTPKLVTINLLNNNFESLPENLLVNVSSLAVLRIYGNALREFNPKLFANIPEVYNLELSINKLTKLTSDTFQYLPKLQQLYLKLNDLESLPEDIFHNCPDLQIVHLRNNRLLFIPSELFNMSKNISDFDFHNNEVTKIPQLLFQGLENLTTLTMSENSLEDIPDGTFTDLVKLEKLLLQNNPLKTIPPGSFDQQRRIKRLSLANTSLTDLPDNIFKNCESLEEIDLSDNHLSKLKSTFFPHSTTVLRSLKLSKNNLSFSALTSDPRAGEAGEVLVEQFPLSDQVSLIDLILNNNNIKVIPHALRNLKKLRRLDLKNNSIEYLDYYEFLFGQDRIDFDPNDASQSILQNSELKQYVNVELRDNPLVCDCNLYKFSQLVQDKISEEEKDKIQLKVVDKARVKCSFPNDRSVQKLVRTLDISILVCYRNHCHPSCDCATRPHDHMFIMECAHQRLRAIPPLKQYLPKGNYSVTLDLKNNSITSLEGLQRPEYSTLVNLTMPYNYLRVINESYLTKRLQALDVDSNALTHFSPSLVDFLNATNANLSLGGNPWVCDCKLVNLYIFLRDPLRKLASSHSVMCDNLKKPLLSLAEEELCPTIQQPMVVITIVSTTLFLFLFFVLG</sequence>
<evidence type="ECO:0000256" key="4">
    <source>
        <dbReference type="SAM" id="Phobius"/>
    </source>
</evidence>
<dbReference type="InterPro" id="IPR003591">
    <property type="entry name" value="Leu-rich_rpt_typical-subtyp"/>
</dbReference>
<keyword evidence="4" id="KW-1133">Transmembrane helix</keyword>
<dbReference type="InterPro" id="IPR000483">
    <property type="entry name" value="Cys-rich_flank_reg_C"/>
</dbReference>
<comment type="caution">
    <text evidence="7">The sequence shown here is derived from an EMBL/GenBank/DDBJ whole genome shotgun (WGS) entry which is preliminary data.</text>
</comment>
<dbReference type="OrthoDB" id="1421090at2759"/>
<dbReference type="EMBL" id="JACEEZ010019081">
    <property type="protein sequence ID" value="KAG0716127.1"/>
    <property type="molecule type" value="Genomic_DNA"/>
</dbReference>
<keyword evidence="4" id="KW-0812">Transmembrane</keyword>
<name>A0A8J4XYK4_CHIOP</name>
<feature type="signal peptide" evidence="5">
    <location>
        <begin position="1"/>
        <end position="25"/>
    </location>
</feature>
<feature type="chain" id="PRO_5035165607" evidence="5">
    <location>
        <begin position="26"/>
        <end position="807"/>
    </location>
</feature>
<dbReference type="InterPro" id="IPR026906">
    <property type="entry name" value="LRR_5"/>
</dbReference>